<accession>A0A2I8EZE5</accession>
<protein>
    <submittedName>
        <fullName evidence="1">Thiamine biosynthesis protein ThiF</fullName>
    </submittedName>
</protein>
<reference evidence="1 2" key="1">
    <citation type="submission" date="2018-01" db="EMBL/GenBank/DDBJ databases">
        <title>Species boundaries and ecological features among Paraburkholderia terrae DSMZ17804T, P. hospita DSMZ17164T and P. caribensis DSMZ13236T.</title>
        <authorList>
            <person name="Pratama A.A."/>
        </authorList>
    </citation>
    <scope>NUCLEOTIDE SEQUENCE [LARGE SCALE GENOMIC DNA]</scope>
    <source>
        <strain evidence="1 2">DSM 17804</strain>
    </source>
</reference>
<evidence type="ECO:0000313" key="2">
    <source>
        <dbReference type="Proteomes" id="UP000243502"/>
    </source>
</evidence>
<organism evidence="1 2">
    <name type="scientific">Paraburkholderia terrae</name>
    <dbReference type="NCBI Taxonomy" id="311230"/>
    <lineage>
        <taxon>Bacteria</taxon>
        <taxon>Pseudomonadati</taxon>
        <taxon>Pseudomonadota</taxon>
        <taxon>Betaproteobacteria</taxon>
        <taxon>Burkholderiales</taxon>
        <taxon>Burkholderiaceae</taxon>
        <taxon>Paraburkholderia</taxon>
    </lineage>
</organism>
<dbReference type="EMBL" id="CP026113">
    <property type="protein sequence ID" value="AUT64995.1"/>
    <property type="molecule type" value="Genomic_DNA"/>
</dbReference>
<dbReference type="AlphaFoldDB" id="A0A2I8EZE5"/>
<gene>
    <name evidence="1" type="ORF">C2L65_35990</name>
</gene>
<dbReference type="KEGG" id="pter:C2L65_35990"/>
<dbReference type="RefSeq" id="WP_052426782.1">
    <property type="nucleotide sequence ID" value="NZ_CP026113.1"/>
</dbReference>
<dbReference type="Proteomes" id="UP000243502">
    <property type="component" value="Chromosome 3"/>
</dbReference>
<dbReference type="Gene3D" id="3.40.50.720">
    <property type="entry name" value="NAD(P)-binding Rossmann-like Domain"/>
    <property type="match status" value="1"/>
</dbReference>
<name>A0A2I8EZE5_9BURK</name>
<sequence>MINIGPETLDRTIKQLVDSGEASIEEAYAIFAGYRLVIEIDAEHLEREDGQIALVTLVSLASRVFHGGVYVEGCGAKPLLLPLPLGETIEDAVVASGGRTDQAPTDAPRIRIGSACARCAPFHIRVVFDGWRGGIVPVDFADTLSGAARPPAMSLAPVVAASLAVAEAFEHVRTNSPTVGHFPTGMSLWRPHERNWLTTTDAGPVLSVLPEKLWLIGLGHVGQAYLWCLGLLPYEPSAPLQLVLQDTDVIGPSTPSTSILSNPAMVGRRKTREMAAWAERRGFRTAITERLFNADFRVANTDPSVVLCGLDNIPGRRALDKVGFGLVIEAGLGNRHDDFRSLRVHTLPGRRTADEIWKDAPATDEDHVPDEYKRLKAAGLLDQCGMTTLAGKAVGAAFVGCSAAAIAISELLRFLHGDGLNESIDLDLRAADHRSASPSTVDMTGFNPGFVFARPPGLP</sequence>
<dbReference type="OrthoDB" id="9087947at2"/>
<evidence type="ECO:0000313" key="1">
    <source>
        <dbReference type="EMBL" id="AUT64995.1"/>
    </source>
</evidence>
<proteinExistence type="predicted"/>